<evidence type="ECO:0000256" key="4">
    <source>
        <dbReference type="ARBA" id="ARBA00022989"/>
    </source>
</evidence>
<evidence type="ECO:0000313" key="8">
    <source>
        <dbReference type="EMBL" id="MBI1620306.1"/>
    </source>
</evidence>
<feature type="transmembrane region" description="Helical" evidence="7">
    <location>
        <begin position="199"/>
        <end position="217"/>
    </location>
</feature>
<dbReference type="EMBL" id="JADGMQ010000003">
    <property type="protein sequence ID" value="MBI1620306.1"/>
    <property type="molecule type" value="Genomic_DNA"/>
</dbReference>
<evidence type="ECO:0000313" key="9">
    <source>
        <dbReference type="Proteomes" id="UP000601789"/>
    </source>
</evidence>
<organism evidence="8 9">
    <name type="scientific">Aquamicrobium zhengzhouense</name>
    <dbReference type="NCBI Taxonomy" id="2781738"/>
    <lineage>
        <taxon>Bacteria</taxon>
        <taxon>Pseudomonadati</taxon>
        <taxon>Pseudomonadota</taxon>
        <taxon>Alphaproteobacteria</taxon>
        <taxon>Hyphomicrobiales</taxon>
        <taxon>Phyllobacteriaceae</taxon>
        <taxon>Aquamicrobium</taxon>
    </lineage>
</organism>
<dbReference type="Pfam" id="PF03631">
    <property type="entry name" value="Virul_fac_BrkB"/>
    <property type="match status" value="1"/>
</dbReference>
<evidence type="ECO:0000256" key="2">
    <source>
        <dbReference type="ARBA" id="ARBA00022475"/>
    </source>
</evidence>
<comment type="subcellular location">
    <subcellularLocation>
        <location evidence="1">Cell membrane</location>
        <topology evidence="1">Multi-pass membrane protein</topology>
    </subcellularLocation>
</comment>
<keyword evidence="3 7" id="KW-0812">Transmembrane</keyword>
<keyword evidence="4 7" id="KW-1133">Transmembrane helix</keyword>
<evidence type="ECO:0000256" key="6">
    <source>
        <dbReference type="SAM" id="MobiDB-lite"/>
    </source>
</evidence>
<feature type="transmembrane region" description="Helical" evidence="7">
    <location>
        <begin position="158"/>
        <end position="187"/>
    </location>
</feature>
<reference evidence="8 9" key="1">
    <citation type="submission" date="2020-10" db="EMBL/GenBank/DDBJ databases">
        <title>Aquamicrobium zhengzhouensis sp. nov., a exopolysaccharide producing bacterium isolated from farmland soil.</title>
        <authorList>
            <person name="Wang X."/>
        </authorList>
    </citation>
    <scope>NUCLEOTIDE SEQUENCE [LARGE SCALE GENOMIC DNA]</scope>
    <source>
        <strain evidence="9">cd-1</strain>
    </source>
</reference>
<name>A0ABS0SC77_9HYPH</name>
<sequence length="322" mass="35279">MPSNGSVDRDAHGRDATSPARIPAKGWWSVIKRVVSEVSADRIMLTAAGVTFYLLLALFPALTAFVSIYGFVSDPATVAQHLTLLDGVLPSGGVELIETQLQSLARQDPSALSFGFVFGLLVALWSANSGMKSIFDAMNVVYEEDEKRGFIKYNLMSLGFTLAALVAAMFFIALIGIVPAVLAFLYLEGMTEFLIRFSRWPLMLFAVAFAFSVIYRWGPSRRKAKWRWVSWGSGFAAIAWLLVSIGFSWYLENFANYNATYGSLGAVIGFMIWTWISVIILLVGAELNAELEHQTAVDTTRGPDRPMGERGAEVADSVAAES</sequence>
<evidence type="ECO:0000256" key="1">
    <source>
        <dbReference type="ARBA" id="ARBA00004651"/>
    </source>
</evidence>
<dbReference type="PANTHER" id="PTHR30213:SF0">
    <property type="entry name" value="UPF0761 MEMBRANE PROTEIN YIHY"/>
    <property type="match status" value="1"/>
</dbReference>
<dbReference type="PIRSF" id="PIRSF035875">
    <property type="entry name" value="RNase_BN"/>
    <property type="match status" value="1"/>
</dbReference>
<dbReference type="NCBIfam" id="TIGR00765">
    <property type="entry name" value="yihY_not_rbn"/>
    <property type="match status" value="1"/>
</dbReference>
<feature type="region of interest" description="Disordered" evidence="6">
    <location>
        <begin position="298"/>
        <end position="322"/>
    </location>
</feature>
<feature type="compositionally biased region" description="Basic and acidic residues" evidence="6">
    <location>
        <begin position="298"/>
        <end position="313"/>
    </location>
</feature>
<comment type="caution">
    <text evidence="8">The sequence shown here is derived from an EMBL/GenBank/DDBJ whole genome shotgun (WGS) entry which is preliminary data.</text>
</comment>
<evidence type="ECO:0000256" key="3">
    <source>
        <dbReference type="ARBA" id="ARBA00022692"/>
    </source>
</evidence>
<feature type="transmembrane region" description="Helical" evidence="7">
    <location>
        <begin position="229"/>
        <end position="251"/>
    </location>
</feature>
<dbReference type="InterPro" id="IPR017039">
    <property type="entry name" value="Virul_fac_BrkB"/>
</dbReference>
<keyword evidence="9" id="KW-1185">Reference proteome</keyword>
<keyword evidence="2" id="KW-1003">Cell membrane</keyword>
<evidence type="ECO:0000256" key="5">
    <source>
        <dbReference type="ARBA" id="ARBA00023136"/>
    </source>
</evidence>
<accession>A0ABS0SC77</accession>
<gene>
    <name evidence="8" type="ORF">IOD40_06460</name>
</gene>
<evidence type="ECO:0000256" key="7">
    <source>
        <dbReference type="SAM" id="Phobius"/>
    </source>
</evidence>
<dbReference type="Proteomes" id="UP000601789">
    <property type="component" value="Unassembled WGS sequence"/>
</dbReference>
<proteinExistence type="predicted"/>
<protein>
    <submittedName>
        <fullName evidence="8">YihY/virulence factor BrkB family protein</fullName>
    </submittedName>
</protein>
<feature type="transmembrane region" description="Helical" evidence="7">
    <location>
        <begin position="52"/>
        <end position="72"/>
    </location>
</feature>
<feature type="transmembrane region" description="Helical" evidence="7">
    <location>
        <begin position="263"/>
        <end position="285"/>
    </location>
</feature>
<feature type="transmembrane region" description="Helical" evidence="7">
    <location>
        <begin position="111"/>
        <end position="128"/>
    </location>
</feature>
<dbReference type="PANTHER" id="PTHR30213">
    <property type="entry name" value="INNER MEMBRANE PROTEIN YHJD"/>
    <property type="match status" value="1"/>
</dbReference>
<keyword evidence="5 7" id="KW-0472">Membrane</keyword>